<dbReference type="SUPFAM" id="SSF47413">
    <property type="entry name" value="lambda repressor-like DNA-binding domains"/>
    <property type="match status" value="1"/>
</dbReference>
<gene>
    <name evidence="5" type="ORF">M1843_01635</name>
</gene>
<dbReference type="PANTHER" id="PTHR30146:SF109">
    <property type="entry name" value="HTH-TYPE TRANSCRIPTIONAL REGULATOR GALS"/>
    <property type="match status" value="1"/>
</dbReference>
<dbReference type="InterPro" id="IPR000843">
    <property type="entry name" value="HTH_LacI"/>
</dbReference>
<dbReference type="Pfam" id="PF13377">
    <property type="entry name" value="Peripla_BP_3"/>
    <property type="match status" value="1"/>
</dbReference>
<keyword evidence="3" id="KW-0804">Transcription</keyword>
<dbReference type="Gene3D" id="3.40.50.2300">
    <property type="match status" value="2"/>
</dbReference>
<dbReference type="EMBL" id="JALQCY010000001">
    <property type="protein sequence ID" value="MCK9792446.1"/>
    <property type="molecule type" value="Genomic_DNA"/>
</dbReference>
<sequence>MSRAAGQAAARASRRPSMADVAAVAGVSHQTVSRVLNEHPSVRGETRERVLDAIATLGYRRNSAARALATARSATLGVVTTGSALFGPTSTLIAIEGAARDQGYFVSVATLRRYDAEAMHEALEHFMDQDVEAIVVIAPQDDVAAAVESFRAPVPVLVVAALERLPRDVSTTAAGPTTLSLAVDQRGGARAITDHLLDLGHRDVLHVAGPQDWFDARERAAGWREALEARGIVPSRPRLCTWSAEDGYAAGRDLAEAVVAQEGPTAVFAGNDQLALGMLRAFWERGLSVPDDVSVAGFDDVAGAAYFVPPLTTVRQPFGVLGERSVAMVVEALARQEAPGTAGTAGNEAATERIVPELVVRSSTAPPPAR</sequence>
<dbReference type="InterPro" id="IPR010982">
    <property type="entry name" value="Lambda_DNA-bd_dom_sf"/>
</dbReference>
<evidence type="ECO:0000313" key="5">
    <source>
        <dbReference type="EMBL" id="MCK9792446.1"/>
    </source>
</evidence>
<dbReference type="Pfam" id="PF00356">
    <property type="entry name" value="LacI"/>
    <property type="match status" value="1"/>
</dbReference>
<keyword evidence="2 5" id="KW-0238">DNA-binding</keyword>
<reference evidence="5 6" key="1">
    <citation type="submission" date="2022-02" db="EMBL/GenBank/DDBJ databases">
        <title>The car tank lid bacteriome: a reservoir of bacteria with potential in bioremediation of fuel.</title>
        <authorList>
            <person name="Vidal-Verdu A."/>
            <person name="Gomez-Martinez D."/>
            <person name="Latorre-Perez A."/>
            <person name="Pereto J."/>
            <person name="Porcar M."/>
        </authorList>
    </citation>
    <scope>NUCLEOTIDE SEQUENCE [LARGE SCALE GENOMIC DNA]</scope>
    <source>
        <strain evidence="5 6">4D.3</strain>
    </source>
</reference>
<feature type="domain" description="HTH lacI-type" evidence="4">
    <location>
        <begin position="16"/>
        <end position="70"/>
    </location>
</feature>
<protein>
    <submittedName>
        <fullName evidence="5">LacI family DNA-binding transcriptional regulator</fullName>
    </submittedName>
</protein>
<dbReference type="SMART" id="SM00354">
    <property type="entry name" value="HTH_LACI"/>
    <property type="match status" value="1"/>
</dbReference>
<dbReference type="InterPro" id="IPR046335">
    <property type="entry name" value="LacI/GalR-like_sensor"/>
</dbReference>
<dbReference type="Proteomes" id="UP001651050">
    <property type="component" value="Unassembled WGS sequence"/>
</dbReference>
<dbReference type="RefSeq" id="WP_416342320.1">
    <property type="nucleotide sequence ID" value="NZ_JALQCY010000001.1"/>
</dbReference>
<name>A0ABT0IYX2_9MICO</name>
<dbReference type="SUPFAM" id="SSF53822">
    <property type="entry name" value="Periplasmic binding protein-like I"/>
    <property type="match status" value="1"/>
</dbReference>
<dbReference type="PANTHER" id="PTHR30146">
    <property type="entry name" value="LACI-RELATED TRANSCRIPTIONAL REPRESSOR"/>
    <property type="match status" value="1"/>
</dbReference>
<dbReference type="InterPro" id="IPR028082">
    <property type="entry name" value="Peripla_BP_I"/>
</dbReference>
<evidence type="ECO:0000256" key="1">
    <source>
        <dbReference type="ARBA" id="ARBA00023015"/>
    </source>
</evidence>
<dbReference type="Gene3D" id="1.10.260.40">
    <property type="entry name" value="lambda repressor-like DNA-binding domains"/>
    <property type="match status" value="1"/>
</dbReference>
<evidence type="ECO:0000256" key="3">
    <source>
        <dbReference type="ARBA" id="ARBA00023163"/>
    </source>
</evidence>
<evidence type="ECO:0000256" key="2">
    <source>
        <dbReference type="ARBA" id="ARBA00023125"/>
    </source>
</evidence>
<organism evidence="5 6">
    <name type="scientific">Isoptericola peretonis</name>
    <dbReference type="NCBI Taxonomy" id="2918523"/>
    <lineage>
        <taxon>Bacteria</taxon>
        <taxon>Bacillati</taxon>
        <taxon>Actinomycetota</taxon>
        <taxon>Actinomycetes</taxon>
        <taxon>Micrococcales</taxon>
        <taxon>Promicromonosporaceae</taxon>
        <taxon>Isoptericola</taxon>
    </lineage>
</organism>
<accession>A0ABT0IYX2</accession>
<evidence type="ECO:0000313" key="6">
    <source>
        <dbReference type="Proteomes" id="UP001651050"/>
    </source>
</evidence>
<dbReference type="GO" id="GO:0003677">
    <property type="term" value="F:DNA binding"/>
    <property type="evidence" value="ECO:0007669"/>
    <property type="project" value="UniProtKB-KW"/>
</dbReference>
<keyword evidence="1" id="KW-0805">Transcription regulation</keyword>
<dbReference type="PROSITE" id="PS50932">
    <property type="entry name" value="HTH_LACI_2"/>
    <property type="match status" value="1"/>
</dbReference>
<proteinExistence type="predicted"/>
<dbReference type="CDD" id="cd01574">
    <property type="entry name" value="PBP1_LacI"/>
    <property type="match status" value="1"/>
</dbReference>
<evidence type="ECO:0000259" key="4">
    <source>
        <dbReference type="PROSITE" id="PS50932"/>
    </source>
</evidence>
<comment type="caution">
    <text evidence="5">The sequence shown here is derived from an EMBL/GenBank/DDBJ whole genome shotgun (WGS) entry which is preliminary data.</text>
</comment>
<dbReference type="PROSITE" id="PS00356">
    <property type="entry name" value="HTH_LACI_1"/>
    <property type="match status" value="1"/>
</dbReference>
<keyword evidence="6" id="KW-1185">Reference proteome</keyword>
<dbReference type="CDD" id="cd01392">
    <property type="entry name" value="HTH_LacI"/>
    <property type="match status" value="1"/>
</dbReference>